<dbReference type="EMBL" id="JAKRRX010000226">
    <property type="protein sequence ID" value="MCW8336374.1"/>
    <property type="molecule type" value="Genomic_DNA"/>
</dbReference>
<evidence type="ECO:0000313" key="3">
    <source>
        <dbReference type="Proteomes" id="UP001155586"/>
    </source>
</evidence>
<dbReference type="InterPro" id="IPR017853">
    <property type="entry name" value="GH"/>
</dbReference>
<dbReference type="GO" id="GO:0005975">
    <property type="term" value="P:carbohydrate metabolic process"/>
    <property type="evidence" value="ECO:0007669"/>
    <property type="project" value="InterPro"/>
</dbReference>
<proteinExistence type="predicted"/>
<feature type="domain" description="GH18" evidence="1">
    <location>
        <begin position="19"/>
        <end position="52"/>
    </location>
</feature>
<organism evidence="2 3">
    <name type="scientific">Vibrio paucivorans</name>
    <dbReference type="NCBI Taxonomy" id="2829489"/>
    <lineage>
        <taxon>Bacteria</taxon>
        <taxon>Pseudomonadati</taxon>
        <taxon>Pseudomonadota</taxon>
        <taxon>Gammaproteobacteria</taxon>
        <taxon>Vibrionales</taxon>
        <taxon>Vibrionaceae</taxon>
        <taxon>Vibrio</taxon>
    </lineage>
</organism>
<evidence type="ECO:0000259" key="1">
    <source>
        <dbReference type="PROSITE" id="PS51910"/>
    </source>
</evidence>
<evidence type="ECO:0000313" key="2">
    <source>
        <dbReference type="EMBL" id="MCW8336374.1"/>
    </source>
</evidence>
<accession>A0A9X3CJ10</accession>
<dbReference type="Gene3D" id="3.20.20.80">
    <property type="entry name" value="Glycosidases"/>
    <property type="match status" value="1"/>
</dbReference>
<feature type="non-terminal residue" evidence="2">
    <location>
        <position position="52"/>
    </location>
</feature>
<dbReference type="AlphaFoldDB" id="A0A9X3CJ10"/>
<comment type="caution">
    <text evidence="2">The sequence shown here is derived from an EMBL/GenBank/DDBJ whole genome shotgun (WGS) entry which is preliminary data.</text>
</comment>
<sequence>MITIAIAATTAFGAQANTNIVAGYFADWQYANPDNGYTVKDIPAENLTHIIY</sequence>
<reference evidence="2" key="1">
    <citation type="submission" date="2022-02" db="EMBL/GenBank/DDBJ databases">
        <title>Vibrio sp. nov., a new bacterium isolated from Bohai sea, China.</title>
        <authorList>
            <person name="Yuan Y."/>
        </authorList>
    </citation>
    <scope>NUCLEOTIDE SEQUENCE</scope>
    <source>
        <strain evidence="2">DBSS07</strain>
    </source>
</reference>
<keyword evidence="3" id="KW-1185">Reference proteome</keyword>
<dbReference type="Proteomes" id="UP001155586">
    <property type="component" value="Unassembled WGS sequence"/>
</dbReference>
<protein>
    <submittedName>
        <fullName evidence="2">Chitinase</fullName>
    </submittedName>
</protein>
<gene>
    <name evidence="2" type="ORF">MD483_21420</name>
</gene>
<dbReference type="InterPro" id="IPR001223">
    <property type="entry name" value="Glyco_hydro18_cat"/>
</dbReference>
<dbReference type="PROSITE" id="PS51910">
    <property type="entry name" value="GH18_2"/>
    <property type="match status" value="1"/>
</dbReference>
<name>A0A9X3CJ10_9VIBR</name>
<dbReference type="SUPFAM" id="SSF51445">
    <property type="entry name" value="(Trans)glycosidases"/>
    <property type="match status" value="1"/>
</dbReference>